<name>A0A1I3F6V3_9FIRM</name>
<comment type="subcellular location">
    <subcellularLocation>
        <location evidence="1">Cell membrane</location>
        <topology evidence="1">Single-pass membrane protein</topology>
    </subcellularLocation>
</comment>
<dbReference type="STRING" id="69895.SAMN05192551_10624"/>
<keyword evidence="5 6" id="KW-0472">Membrane</keyword>
<feature type="domain" description="Phage shock protein PspC N-terminal" evidence="7">
    <location>
        <begin position="2"/>
        <end position="60"/>
    </location>
</feature>
<reference evidence="9" key="1">
    <citation type="submission" date="2016-10" db="EMBL/GenBank/DDBJ databases">
        <authorList>
            <person name="Varghese N."/>
            <person name="Submissions S."/>
        </authorList>
    </citation>
    <scope>NUCLEOTIDE SEQUENCE [LARGE SCALE GENOMIC DNA]</scope>
    <source>
        <strain evidence="9">Z-7934</strain>
    </source>
</reference>
<dbReference type="InterPro" id="IPR052027">
    <property type="entry name" value="PspC"/>
</dbReference>
<evidence type="ECO:0000256" key="6">
    <source>
        <dbReference type="SAM" id="Phobius"/>
    </source>
</evidence>
<evidence type="ECO:0000256" key="2">
    <source>
        <dbReference type="ARBA" id="ARBA00022475"/>
    </source>
</evidence>
<dbReference type="GO" id="GO:0005886">
    <property type="term" value="C:plasma membrane"/>
    <property type="evidence" value="ECO:0007669"/>
    <property type="project" value="UniProtKB-SubCell"/>
</dbReference>
<gene>
    <name evidence="8" type="ORF">SAMN05192551_10624</name>
</gene>
<sequence length="65" mass="7205">MKRLYLSRTNKKISGVCGGIAEYFNIDPTLVRLLWVVFTVFSMGFGGIIAYIIALAIIPEPPISE</sequence>
<evidence type="ECO:0000256" key="5">
    <source>
        <dbReference type="ARBA" id="ARBA00023136"/>
    </source>
</evidence>
<dbReference type="Pfam" id="PF04024">
    <property type="entry name" value="PspC"/>
    <property type="match status" value="1"/>
</dbReference>
<keyword evidence="9" id="KW-1185">Reference proteome</keyword>
<dbReference type="Proteomes" id="UP000199287">
    <property type="component" value="Unassembled WGS sequence"/>
</dbReference>
<protein>
    <submittedName>
        <fullName evidence="8">Phage shock protein PspC (Stress-responsive transcriptional regulator)</fullName>
    </submittedName>
</protein>
<keyword evidence="3 6" id="KW-0812">Transmembrane</keyword>
<evidence type="ECO:0000256" key="3">
    <source>
        <dbReference type="ARBA" id="ARBA00022692"/>
    </source>
</evidence>
<feature type="transmembrane region" description="Helical" evidence="6">
    <location>
        <begin position="33"/>
        <end position="58"/>
    </location>
</feature>
<accession>A0A1I3F6V3</accession>
<dbReference type="RefSeq" id="WP_093372316.1">
    <property type="nucleotide sequence ID" value="NZ_FOQA01000006.1"/>
</dbReference>
<dbReference type="EMBL" id="FOQA01000006">
    <property type="protein sequence ID" value="SFI06945.1"/>
    <property type="molecule type" value="Genomic_DNA"/>
</dbReference>
<dbReference type="OrthoDB" id="9815286at2"/>
<dbReference type="AlphaFoldDB" id="A0A1I3F6V3"/>
<evidence type="ECO:0000313" key="8">
    <source>
        <dbReference type="EMBL" id="SFI06945.1"/>
    </source>
</evidence>
<organism evidence="8 9">
    <name type="scientific">Tindallia magadiensis</name>
    <dbReference type="NCBI Taxonomy" id="69895"/>
    <lineage>
        <taxon>Bacteria</taxon>
        <taxon>Bacillati</taxon>
        <taxon>Bacillota</taxon>
        <taxon>Clostridia</taxon>
        <taxon>Peptostreptococcales</taxon>
        <taxon>Tindalliaceae</taxon>
        <taxon>Tindallia</taxon>
    </lineage>
</organism>
<evidence type="ECO:0000313" key="9">
    <source>
        <dbReference type="Proteomes" id="UP000199287"/>
    </source>
</evidence>
<dbReference type="InterPro" id="IPR007168">
    <property type="entry name" value="Phageshock_PspC_N"/>
</dbReference>
<keyword evidence="2" id="KW-1003">Cell membrane</keyword>
<proteinExistence type="predicted"/>
<evidence type="ECO:0000256" key="1">
    <source>
        <dbReference type="ARBA" id="ARBA00004162"/>
    </source>
</evidence>
<dbReference type="PANTHER" id="PTHR33885">
    <property type="entry name" value="PHAGE SHOCK PROTEIN C"/>
    <property type="match status" value="1"/>
</dbReference>
<evidence type="ECO:0000256" key="4">
    <source>
        <dbReference type="ARBA" id="ARBA00022989"/>
    </source>
</evidence>
<evidence type="ECO:0000259" key="7">
    <source>
        <dbReference type="Pfam" id="PF04024"/>
    </source>
</evidence>
<dbReference type="PANTHER" id="PTHR33885:SF3">
    <property type="entry name" value="PHAGE SHOCK PROTEIN C"/>
    <property type="match status" value="1"/>
</dbReference>
<keyword evidence="4 6" id="KW-1133">Transmembrane helix</keyword>